<dbReference type="AlphaFoldDB" id="A0A0G4HDG1"/>
<protein>
    <submittedName>
        <fullName evidence="2">Uncharacterized protein</fullName>
    </submittedName>
</protein>
<reference evidence="2" key="1">
    <citation type="submission" date="2014-11" db="EMBL/GenBank/DDBJ databases">
        <authorList>
            <person name="Otto D Thomas"/>
            <person name="Naeem Raeece"/>
        </authorList>
    </citation>
    <scope>NUCLEOTIDE SEQUENCE</scope>
</reference>
<evidence type="ECO:0000256" key="1">
    <source>
        <dbReference type="SAM" id="MobiDB-lite"/>
    </source>
</evidence>
<proteinExistence type="predicted"/>
<gene>
    <name evidence="2" type="ORF">Cvel_26270</name>
</gene>
<organism evidence="2">
    <name type="scientific">Chromera velia CCMP2878</name>
    <dbReference type="NCBI Taxonomy" id="1169474"/>
    <lineage>
        <taxon>Eukaryota</taxon>
        <taxon>Sar</taxon>
        <taxon>Alveolata</taxon>
        <taxon>Colpodellida</taxon>
        <taxon>Chromeraceae</taxon>
        <taxon>Chromera</taxon>
    </lineage>
</organism>
<feature type="compositionally biased region" description="Pro residues" evidence="1">
    <location>
        <begin position="50"/>
        <end position="59"/>
    </location>
</feature>
<name>A0A0G4HDG1_9ALVE</name>
<sequence length="154" mass="17065">MRGASPVSLPKSATPGKKKKRAPVTVADAQGRSPSPSLGHTGEATGAAPAPAPSPSGPSPAPWFPYVPIALCRSVESPEDRMRRWFHGWDRNGELEEDEDPVEEAMRTSWGKYTWEMTLEEQSHPSFQFWLNSFTWLYKGGHYNAYGSIEGWMG</sequence>
<accession>A0A0G4HDG1</accession>
<dbReference type="VEuPathDB" id="CryptoDB:Cvel_26270"/>
<evidence type="ECO:0000313" key="2">
    <source>
        <dbReference type="EMBL" id="CEM41818.1"/>
    </source>
</evidence>
<feature type="region of interest" description="Disordered" evidence="1">
    <location>
        <begin position="1"/>
        <end position="59"/>
    </location>
</feature>
<dbReference type="EMBL" id="CDMZ01002313">
    <property type="protein sequence ID" value="CEM41818.1"/>
    <property type="molecule type" value="Genomic_DNA"/>
</dbReference>